<sequence>MWREACPHRGTRSRLGFVVVLLRAVLTRSRSLLRARFRTK</sequence>
<organism evidence="1 2">
    <name type="scientific">Streptomyces alboflavus</name>
    <dbReference type="NCBI Taxonomy" id="67267"/>
    <lineage>
        <taxon>Bacteria</taxon>
        <taxon>Bacillati</taxon>
        <taxon>Actinomycetota</taxon>
        <taxon>Actinomycetes</taxon>
        <taxon>Kitasatosporales</taxon>
        <taxon>Streptomycetaceae</taxon>
        <taxon>Streptomyces</taxon>
    </lineage>
</organism>
<keyword evidence="2" id="KW-1185">Reference proteome</keyword>
<evidence type="ECO:0000313" key="1">
    <source>
        <dbReference type="EMBL" id="ARX85498.1"/>
    </source>
</evidence>
<reference evidence="1 2" key="1">
    <citation type="submission" date="2017-05" db="EMBL/GenBank/DDBJ databases">
        <title>Streptomyces alboflavus Genome sequencing and assembly.</title>
        <authorList>
            <person name="Wang Y."/>
            <person name="Du B."/>
            <person name="Ding Y."/>
            <person name="Liu H."/>
            <person name="Hou Q."/>
            <person name="Liu K."/>
            <person name="Wang C."/>
            <person name="Yao L."/>
        </authorList>
    </citation>
    <scope>NUCLEOTIDE SEQUENCE [LARGE SCALE GENOMIC DNA]</scope>
    <source>
        <strain evidence="1 2">MDJK44</strain>
    </source>
</reference>
<dbReference type="KEGG" id="salf:SMD44_04962"/>
<proteinExistence type="predicted"/>
<dbReference type="AlphaFoldDB" id="A0A1Z1WGI6"/>
<accession>A0A1Z1WGI6</accession>
<dbReference type="Proteomes" id="UP000195880">
    <property type="component" value="Chromosome"/>
</dbReference>
<protein>
    <submittedName>
        <fullName evidence="1">Uncharacterized protein</fullName>
    </submittedName>
</protein>
<evidence type="ECO:0000313" key="2">
    <source>
        <dbReference type="Proteomes" id="UP000195880"/>
    </source>
</evidence>
<gene>
    <name evidence="1" type="ORF">SMD44_04962</name>
</gene>
<name>A0A1Z1WGI6_9ACTN</name>
<dbReference type="EMBL" id="CP021748">
    <property type="protein sequence ID" value="ARX85498.1"/>
    <property type="molecule type" value="Genomic_DNA"/>
</dbReference>